<evidence type="ECO:0000313" key="2">
    <source>
        <dbReference type="Proteomes" id="UP000245626"/>
    </source>
</evidence>
<dbReference type="EMBL" id="KZ819905">
    <property type="protein sequence ID" value="PWN50710.1"/>
    <property type="molecule type" value="Genomic_DNA"/>
</dbReference>
<name>A0ACD0NXZ7_9BASI</name>
<gene>
    <name evidence="1" type="ORF">IE53DRAFT_82068</name>
</gene>
<proteinExistence type="predicted"/>
<reference evidence="1 2" key="1">
    <citation type="journal article" date="2018" name="Mol. Biol. Evol.">
        <title>Broad Genomic Sampling Reveals a Smut Pathogenic Ancestry of the Fungal Clade Ustilaginomycotina.</title>
        <authorList>
            <person name="Kijpornyongpan T."/>
            <person name="Mondo S.J."/>
            <person name="Barry K."/>
            <person name="Sandor L."/>
            <person name="Lee J."/>
            <person name="Lipzen A."/>
            <person name="Pangilinan J."/>
            <person name="LaButti K."/>
            <person name="Hainaut M."/>
            <person name="Henrissat B."/>
            <person name="Grigoriev I.V."/>
            <person name="Spatafora J.W."/>
            <person name="Aime M.C."/>
        </authorList>
    </citation>
    <scope>NUCLEOTIDE SEQUENCE [LARGE SCALE GENOMIC DNA]</scope>
    <source>
        <strain evidence="1 2">SA 807</strain>
    </source>
</reference>
<accession>A0ACD0NXZ7</accession>
<sequence>MTAYTVRNSRGSLPLLAWLLVLAASTILLLLPSNVEAAALTTLLEPHEKSCFYAWVDKAGEKVGFYFAVQSGGTFDIDYAVHSPTEVVIIEGKKERQLDIIFTGNEVGEYSFCFENDMSTFAEKLIDFDITVESEPRLDIPISSAALLSDHSAPLEESISKMAEKLTAISRTQKYFRVRENRNYSTVKSTQSRIFWYSVIESLVMIGISVGQVYVVRMLFEKGSTKRYRV</sequence>
<evidence type="ECO:0000313" key="1">
    <source>
        <dbReference type="EMBL" id="PWN50710.1"/>
    </source>
</evidence>
<organism evidence="1 2">
    <name type="scientific">Violaceomyces palustris</name>
    <dbReference type="NCBI Taxonomy" id="1673888"/>
    <lineage>
        <taxon>Eukaryota</taxon>
        <taxon>Fungi</taxon>
        <taxon>Dikarya</taxon>
        <taxon>Basidiomycota</taxon>
        <taxon>Ustilaginomycotina</taxon>
        <taxon>Ustilaginomycetes</taxon>
        <taxon>Violaceomycetales</taxon>
        <taxon>Violaceomycetaceae</taxon>
        <taxon>Violaceomyces</taxon>
    </lineage>
</organism>
<dbReference type="Proteomes" id="UP000245626">
    <property type="component" value="Unassembled WGS sequence"/>
</dbReference>
<protein>
    <submittedName>
        <fullName evidence="1">Uncharacterized protein</fullName>
    </submittedName>
</protein>
<keyword evidence="2" id="KW-1185">Reference proteome</keyword>